<keyword evidence="2" id="KW-0285">Flavoprotein</keyword>
<evidence type="ECO:0000313" key="5">
    <source>
        <dbReference type="EMBL" id="KAK5168183.1"/>
    </source>
</evidence>
<evidence type="ECO:0000256" key="2">
    <source>
        <dbReference type="ARBA" id="ARBA00022630"/>
    </source>
</evidence>
<dbReference type="GO" id="GO:0004499">
    <property type="term" value="F:N,N-dimethylaniline monooxygenase activity"/>
    <property type="evidence" value="ECO:0007669"/>
    <property type="project" value="InterPro"/>
</dbReference>
<dbReference type="PANTHER" id="PTHR42877:SF5">
    <property type="entry name" value="L-ORNITHINE N(5)-MONOOXYGENASE-RELATED"/>
    <property type="match status" value="1"/>
</dbReference>
<sequence length="540" mass="61287">MDEKNVIIVGAGVAGIAMAHTLKHKLGVTDFEIYDKSGGIGGTWRANTYPGCGSDVPVHLYSFSFNLNPDWTHALADQEEILRYIEATVDKFDLRSHFRLRQECSGAKWDGKQWIVSFVDHNTGRTTTKRCRILLTAVGGFSRPRRTKFPGMEGFKGRIFHTAEWDHSFDYTGKRVAVIGNGCSAAQVVPSIAPAVQSLTQYARSPQWYHERPNRTFSTFDKFCFRYLPLWQRWHRLDLFLQTDELATVYGPSEEQVRKRRAIEETARQYIYRETPKKYHSIIVPDFPLGCKRRIYDPGYLESLHHEHVELLPEGLQRMTENGIVSESGDEREFDAIILATGFEVSAFLTPMKIIGKKGQSLEHQWQENRGAQAYMGSFVHNHPNLAVLFGPNTFPAFNSVIYSIEVQVEYIARTLIEPIMDGYSDVIEVRQEAEAKSIRELDEVLQTTVFAAGCSNWYINKAGRNSAAWPGLASSYWKATFFTKWQDFTMEGGSSTWLVKQGWRRLKYAGSHVLLYVVATAAAAYTFQRPAVLSALVSG</sequence>
<accession>A0AAV9P674</accession>
<dbReference type="GO" id="GO:0050660">
    <property type="term" value="F:flavin adenine dinucleotide binding"/>
    <property type="evidence" value="ECO:0007669"/>
    <property type="project" value="InterPro"/>
</dbReference>
<evidence type="ECO:0000256" key="4">
    <source>
        <dbReference type="ARBA" id="ARBA00023002"/>
    </source>
</evidence>
<dbReference type="InterPro" id="IPR036188">
    <property type="entry name" value="FAD/NAD-bd_sf"/>
</dbReference>
<dbReference type="InterPro" id="IPR051209">
    <property type="entry name" value="FAD-bind_Monooxygenase_sf"/>
</dbReference>
<organism evidence="5 6">
    <name type="scientific">Saxophila tyrrhenica</name>
    <dbReference type="NCBI Taxonomy" id="1690608"/>
    <lineage>
        <taxon>Eukaryota</taxon>
        <taxon>Fungi</taxon>
        <taxon>Dikarya</taxon>
        <taxon>Ascomycota</taxon>
        <taxon>Pezizomycotina</taxon>
        <taxon>Dothideomycetes</taxon>
        <taxon>Dothideomycetidae</taxon>
        <taxon>Mycosphaerellales</taxon>
        <taxon>Extremaceae</taxon>
        <taxon>Saxophila</taxon>
    </lineage>
</organism>
<dbReference type="RefSeq" id="XP_064657793.1">
    <property type="nucleotide sequence ID" value="XM_064803992.1"/>
</dbReference>
<dbReference type="InterPro" id="IPR020946">
    <property type="entry name" value="Flavin_mOase-like"/>
</dbReference>
<dbReference type="EMBL" id="JAVRRT010000010">
    <property type="protein sequence ID" value="KAK5168183.1"/>
    <property type="molecule type" value="Genomic_DNA"/>
</dbReference>
<evidence type="ECO:0000313" key="6">
    <source>
        <dbReference type="Proteomes" id="UP001337655"/>
    </source>
</evidence>
<keyword evidence="6" id="KW-1185">Reference proteome</keyword>
<reference evidence="5 6" key="1">
    <citation type="submission" date="2023-08" db="EMBL/GenBank/DDBJ databases">
        <title>Black Yeasts Isolated from many extreme environments.</title>
        <authorList>
            <person name="Coleine C."/>
            <person name="Stajich J.E."/>
            <person name="Selbmann L."/>
        </authorList>
    </citation>
    <scope>NUCLEOTIDE SEQUENCE [LARGE SCALE GENOMIC DNA]</scope>
    <source>
        <strain evidence="5 6">CCFEE 5935</strain>
    </source>
</reference>
<evidence type="ECO:0008006" key="7">
    <source>
        <dbReference type="Google" id="ProtNLM"/>
    </source>
</evidence>
<comment type="similarity">
    <text evidence="1">Belongs to the FAD-binding monooxygenase family.</text>
</comment>
<dbReference type="Gene3D" id="3.50.50.60">
    <property type="entry name" value="FAD/NAD(P)-binding domain"/>
    <property type="match status" value="2"/>
</dbReference>
<proteinExistence type="inferred from homology"/>
<dbReference type="Proteomes" id="UP001337655">
    <property type="component" value="Unassembled WGS sequence"/>
</dbReference>
<keyword evidence="3" id="KW-0274">FAD</keyword>
<keyword evidence="4" id="KW-0560">Oxidoreductase</keyword>
<dbReference type="SUPFAM" id="SSF51905">
    <property type="entry name" value="FAD/NAD(P)-binding domain"/>
    <property type="match status" value="2"/>
</dbReference>
<dbReference type="AlphaFoldDB" id="A0AAV9P674"/>
<evidence type="ECO:0000256" key="1">
    <source>
        <dbReference type="ARBA" id="ARBA00010139"/>
    </source>
</evidence>
<dbReference type="GO" id="GO:0050661">
    <property type="term" value="F:NADP binding"/>
    <property type="evidence" value="ECO:0007669"/>
    <property type="project" value="InterPro"/>
</dbReference>
<comment type="caution">
    <text evidence="5">The sequence shown here is derived from an EMBL/GenBank/DDBJ whole genome shotgun (WGS) entry which is preliminary data.</text>
</comment>
<dbReference type="PANTHER" id="PTHR42877">
    <property type="entry name" value="L-ORNITHINE N(5)-MONOOXYGENASE-RELATED"/>
    <property type="match status" value="1"/>
</dbReference>
<evidence type="ECO:0000256" key="3">
    <source>
        <dbReference type="ARBA" id="ARBA00022827"/>
    </source>
</evidence>
<dbReference type="Pfam" id="PF00743">
    <property type="entry name" value="FMO-like"/>
    <property type="match status" value="1"/>
</dbReference>
<name>A0AAV9P674_9PEZI</name>
<gene>
    <name evidence="5" type="ORF">LTR77_006751</name>
</gene>
<protein>
    <recommendedName>
        <fullName evidence="7">Monooxygenase</fullName>
    </recommendedName>
</protein>
<dbReference type="GeneID" id="89928091"/>